<dbReference type="Gene3D" id="3.10.20.810">
    <property type="entry name" value="Phosphoribosyl-AMP cyclohydrolase"/>
    <property type="match status" value="1"/>
</dbReference>
<dbReference type="EC" id="3.5.4.19" evidence="11"/>
<evidence type="ECO:0000256" key="6">
    <source>
        <dbReference type="ARBA" id="ARBA00008299"/>
    </source>
</evidence>
<dbReference type="FunFam" id="3.10.20.810:FF:000001">
    <property type="entry name" value="Histidine biosynthesis bifunctional protein HisIE"/>
    <property type="match status" value="1"/>
</dbReference>
<keyword evidence="7 11" id="KW-0963">Cytoplasm</keyword>
<evidence type="ECO:0000313" key="13">
    <source>
        <dbReference type="EMBL" id="TWT88752.1"/>
    </source>
</evidence>
<evidence type="ECO:0000256" key="11">
    <source>
        <dbReference type="HAMAP-Rule" id="MF_01021"/>
    </source>
</evidence>
<dbReference type="PANTHER" id="PTHR42945">
    <property type="entry name" value="HISTIDINE BIOSYNTHESIS BIFUNCTIONAL PROTEIN"/>
    <property type="match status" value="1"/>
</dbReference>
<evidence type="ECO:0000256" key="7">
    <source>
        <dbReference type="ARBA" id="ARBA00022490"/>
    </source>
</evidence>
<comment type="similarity">
    <text evidence="11">Belongs to the PRA-CH family.</text>
</comment>
<sequence length="131" mass="14466">MASDPDQIPAFSSDDTLLPAIVQSADSGKVLMLAYMNREAYEETLRTGATVFYSRSRNSLWRKGETSGHVQHVRQLLVDCDGDTILVKVDQVGPGACHVGYPTCFYREVTPDGLRVVEEMAYDAKKTYGGE</sequence>
<comment type="catalytic activity">
    <reaction evidence="2">
        <text>1-(5-phospho-beta-D-ribosyl)-ATP + H2O = 1-(5-phospho-beta-D-ribosyl)-5'-AMP + diphosphate + H(+)</text>
        <dbReference type="Rhea" id="RHEA:22828"/>
        <dbReference type="ChEBI" id="CHEBI:15377"/>
        <dbReference type="ChEBI" id="CHEBI:15378"/>
        <dbReference type="ChEBI" id="CHEBI:33019"/>
        <dbReference type="ChEBI" id="CHEBI:59457"/>
        <dbReference type="ChEBI" id="CHEBI:73183"/>
        <dbReference type="EC" id="3.6.1.31"/>
    </reaction>
</comment>
<dbReference type="GO" id="GO:0004635">
    <property type="term" value="F:phosphoribosyl-AMP cyclohydrolase activity"/>
    <property type="evidence" value="ECO:0007669"/>
    <property type="project" value="UniProtKB-UniRule"/>
</dbReference>
<comment type="similarity">
    <text evidence="5">In the C-terminal section; belongs to the PRA-PH family.</text>
</comment>
<dbReference type="AlphaFoldDB" id="A0A5C5ZMQ6"/>
<dbReference type="OrthoDB" id="9795769at2"/>
<dbReference type="Proteomes" id="UP000315440">
    <property type="component" value="Unassembled WGS sequence"/>
</dbReference>
<protein>
    <recommendedName>
        <fullName evidence="11">Phosphoribosyl-AMP cyclohydrolase</fullName>
        <shortName evidence="11">PRA-CH</shortName>
        <ecNumber evidence="11">3.5.4.19</ecNumber>
    </recommendedName>
</protein>
<evidence type="ECO:0000256" key="10">
    <source>
        <dbReference type="ARBA" id="ARBA00023102"/>
    </source>
</evidence>
<keyword evidence="14" id="KW-1185">Reference proteome</keyword>
<dbReference type="GO" id="GO:0000287">
    <property type="term" value="F:magnesium ion binding"/>
    <property type="evidence" value="ECO:0007669"/>
    <property type="project" value="UniProtKB-UniRule"/>
</dbReference>
<proteinExistence type="inferred from homology"/>
<feature type="domain" description="Phosphoribosyl-AMP cyclohydrolase" evidence="12">
    <location>
        <begin position="32"/>
        <end position="106"/>
    </location>
</feature>
<comment type="similarity">
    <text evidence="6">In the N-terminal section; belongs to the PRA-CH family.</text>
</comment>
<dbReference type="Pfam" id="PF01502">
    <property type="entry name" value="PRA-CH"/>
    <property type="match status" value="1"/>
</dbReference>
<keyword evidence="11" id="KW-0460">Magnesium</keyword>
<feature type="binding site" evidence="11">
    <location>
        <position position="104"/>
    </location>
    <ligand>
        <name>Zn(2+)</name>
        <dbReference type="ChEBI" id="CHEBI:29105"/>
        <note>ligand shared between dimeric partners</note>
    </ligand>
</feature>
<comment type="subunit">
    <text evidence="11">Homodimer.</text>
</comment>
<evidence type="ECO:0000313" key="14">
    <source>
        <dbReference type="Proteomes" id="UP000315440"/>
    </source>
</evidence>
<evidence type="ECO:0000256" key="9">
    <source>
        <dbReference type="ARBA" id="ARBA00022801"/>
    </source>
</evidence>
<accession>A0A5C5ZMQ6</accession>
<evidence type="ECO:0000259" key="12">
    <source>
        <dbReference type="Pfam" id="PF01502"/>
    </source>
</evidence>
<evidence type="ECO:0000256" key="2">
    <source>
        <dbReference type="ARBA" id="ARBA00001460"/>
    </source>
</evidence>
<comment type="cofactor">
    <cofactor evidence="11">
        <name>Mg(2+)</name>
        <dbReference type="ChEBI" id="CHEBI:18420"/>
    </cofactor>
    <text evidence="11">Binds 1 Mg(2+) ion per subunit.</text>
</comment>
<feature type="binding site" evidence="11">
    <location>
        <position position="79"/>
    </location>
    <ligand>
        <name>Mg(2+)</name>
        <dbReference type="ChEBI" id="CHEBI:18420"/>
    </ligand>
</feature>
<feature type="binding site" evidence="11">
    <location>
        <position position="97"/>
    </location>
    <ligand>
        <name>Zn(2+)</name>
        <dbReference type="ChEBI" id="CHEBI:29105"/>
        <note>ligand shared between dimeric partners</note>
    </ligand>
</feature>
<dbReference type="EMBL" id="SJPQ01000002">
    <property type="protein sequence ID" value="TWT88752.1"/>
    <property type="molecule type" value="Genomic_DNA"/>
</dbReference>
<dbReference type="InterPro" id="IPR038019">
    <property type="entry name" value="PRib_AMP_CycHydrolase_sf"/>
</dbReference>
<keyword evidence="8 11" id="KW-0028">Amino-acid biosynthesis</keyword>
<dbReference type="GO" id="GO:0000105">
    <property type="term" value="P:L-histidine biosynthetic process"/>
    <property type="evidence" value="ECO:0007669"/>
    <property type="project" value="UniProtKB-UniRule"/>
</dbReference>
<evidence type="ECO:0000256" key="5">
    <source>
        <dbReference type="ARBA" id="ARBA00007731"/>
    </source>
</evidence>
<organism evidence="13 14">
    <name type="scientific">Pseudobythopirellula maris</name>
    <dbReference type="NCBI Taxonomy" id="2527991"/>
    <lineage>
        <taxon>Bacteria</taxon>
        <taxon>Pseudomonadati</taxon>
        <taxon>Planctomycetota</taxon>
        <taxon>Planctomycetia</taxon>
        <taxon>Pirellulales</taxon>
        <taxon>Lacipirellulaceae</taxon>
        <taxon>Pseudobythopirellula</taxon>
    </lineage>
</organism>
<keyword evidence="10 11" id="KW-0368">Histidine biosynthesis</keyword>
<comment type="cofactor">
    <cofactor evidence="11">
        <name>Zn(2+)</name>
        <dbReference type="ChEBI" id="CHEBI:29105"/>
    </cofactor>
    <text evidence="11">Binds 1 zinc ion per subunit.</text>
</comment>
<comment type="caution">
    <text evidence="13">The sequence shown here is derived from an EMBL/GenBank/DDBJ whole genome shotgun (WGS) entry which is preliminary data.</text>
</comment>
<feature type="binding site" evidence="11">
    <location>
        <position position="83"/>
    </location>
    <ligand>
        <name>Mg(2+)</name>
        <dbReference type="ChEBI" id="CHEBI:18420"/>
    </ligand>
</feature>
<dbReference type="InterPro" id="IPR026660">
    <property type="entry name" value="PRA-CH"/>
</dbReference>
<dbReference type="NCBIfam" id="NF000768">
    <property type="entry name" value="PRK00051.1"/>
    <property type="match status" value="1"/>
</dbReference>
<feature type="binding site" evidence="11">
    <location>
        <position position="81"/>
    </location>
    <ligand>
        <name>Mg(2+)</name>
        <dbReference type="ChEBI" id="CHEBI:18420"/>
    </ligand>
</feature>
<evidence type="ECO:0000256" key="1">
    <source>
        <dbReference type="ARBA" id="ARBA00000024"/>
    </source>
</evidence>
<dbReference type="RefSeq" id="WP_146400075.1">
    <property type="nucleotide sequence ID" value="NZ_SJPQ01000002.1"/>
</dbReference>
<evidence type="ECO:0000256" key="8">
    <source>
        <dbReference type="ARBA" id="ARBA00022605"/>
    </source>
</evidence>
<dbReference type="GO" id="GO:0005737">
    <property type="term" value="C:cytoplasm"/>
    <property type="evidence" value="ECO:0007669"/>
    <property type="project" value="UniProtKB-SubCell"/>
</dbReference>
<dbReference type="SUPFAM" id="SSF141734">
    <property type="entry name" value="HisI-like"/>
    <property type="match status" value="1"/>
</dbReference>
<keyword evidence="9 11" id="KW-0378">Hydrolase</keyword>
<keyword evidence="11" id="KW-0479">Metal-binding</keyword>
<evidence type="ECO:0000256" key="3">
    <source>
        <dbReference type="ARBA" id="ARBA00005169"/>
    </source>
</evidence>
<dbReference type="HAMAP" id="MF_01021">
    <property type="entry name" value="HisI"/>
    <property type="match status" value="1"/>
</dbReference>
<feature type="binding site" evidence="11">
    <location>
        <position position="80"/>
    </location>
    <ligand>
        <name>Zn(2+)</name>
        <dbReference type="ChEBI" id="CHEBI:29105"/>
        <note>ligand shared between dimeric partners</note>
    </ligand>
</feature>
<comment type="pathway">
    <text evidence="4">Amino-acid biosynthesis; L-histidine biosynthesis; L-histidine from 5-phospho-alpha-D-ribose 1-diphosphate: step 2/9.</text>
</comment>
<reference evidence="13 14" key="1">
    <citation type="submission" date="2019-02" db="EMBL/GenBank/DDBJ databases">
        <title>Deep-cultivation of Planctomycetes and their phenomic and genomic characterization uncovers novel biology.</title>
        <authorList>
            <person name="Wiegand S."/>
            <person name="Jogler M."/>
            <person name="Boedeker C."/>
            <person name="Pinto D."/>
            <person name="Vollmers J."/>
            <person name="Rivas-Marin E."/>
            <person name="Kohn T."/>
            <person name="Peeters S.H."/>
            <person name="Heuer A."/>
            <person name="Rast P."/>
            <person name="Oberbeckmann S."/>
            <person name="Bunk B."/>
            <person name="Jeske O."/>
            <person name="Meyerdierks A."/>
            <person name="Storesund J.E."/>
            <person name="Kallscheuer N."/>
            <person name="Luecker S."/>
            <person name="Lage O.M."/>
            <person name="Pohl T."/>
            <person name="Merkel B.J."/>
            <person name="Hornburger P."/>
            <person name="Mueller R.-W."/>
            <person name="Bruemmer F."/>
            <person name="Labrenz M."/>
            <person name="Spormann A.M."/>
            <person name="Op Den Camp H."/>
            <person name="Overmann J."/>
            <person name="Amann R."/>
            <person name="Jetten M.S.M."/>
            <person name="Mascher T."/>
            <person name="Medema M.H."/>
            <person name="Devos D.P."/>
            <person name="Kaster A.-K."/>
            <person name="Ovreas L."/>
            <person name="Rohde M."/>
            <person name="Galperin M.Y."/>
            <person name="Jogler C."/>
        </authorList>
    </citation>
    <scope>NUCLEOTIDE SEQUENCE [LARGE SCALE GENOMIC DNA]</scope>
    <source>
        <strain evidence="13 14">Mal64</strain>
    </source>
</reference>
<keyword evidence="11" id="KW-0862">Zinc</keyword>
<evidence type="ECO:0000256" key="4">
    <source>
        <dbReference type="ARBA" id="ARBA00005204"/>
    </source>
</evidence>
<dbReference type="PANTHER" id="PTHR42945:SF1">
    <property type="entry name" value="HISTIDINE BIOSYNTHESIS BIFUNCTIONAL PROTEIN HIS7"/>
    <property type="match status" value="1"/>
</dbReference>
<comment type="function">
    <text evidence="11">Catalyzes the hydrolysis of the adenine ring of phosphoribosyl-AMP.</text>
</comment>
<dbReference type="GO" id="GO:0004636">
    <property type="term" value="F:phosphoribosyl-ATP diphosphatase activity"/>
    <property type="evidence" value="ECO:0007669"/>
    <property type="project" value="UniProtKB-EC"/>
</dbReference>
<dbReference type="GO" id="GO:0008270">
    <property type="term" value="F:zinc ion binding"/>
    <property type="evidence" value="ECO:0007669"/>
    <property type="project" value="UniProtKB-UniRule"/>
</dbReference>
<name>A0A5C5ZMQ6_9BACT</name>
<dbReference type="UniPathway" id="UPA00031">
    <property type="reaction ID" value="UER00008"/>
</dbReference>
<comment type="catalytic activity">
    <reaction evidence="1 11">
        <text>1-(5-phospho-beta-D-ribosyl)-5'-AMP + H2O = 1-(5-phospho-beta-D-ribosyl)-5-[(5-phospho-beta-D-ribosylamino)methylideneamino]imidazole-4-carboxamide</text>
        <dbReference type="Rhea" id="RHEA:20049"/>
        <dbReference type="ChEBI" id="CHEBI:15377"/>
        <dbReference type="ChEBI" id="CHEBI:58435"/>
        <dbReference type="ChEBI" id="CHEBI:59457"/>
        <dbReference type="EC" id="3.5.4.19"/>
    </reaction>
</comment>
<gene>
    <name evidence="11" type="primary">hisI</name>
    <name evidence="13" type="ORF">Mal64_22400</name>
</gene>
<comment type="pathway">
    <text evidence="3 11">Amino-acid biosynthesis; L-histidine biosynthesis; L-histidine from 5-phospho-alpha-D-ribose 1-diphosphate: step 3/9.</text>
</comment>
<dbReference type="InterPro" id="IPR002496">
    <property type="entry name" value="PRib_AMP_CycHydrolase_dom"/>
</dbReference>
<comment type="subcellular location">
    <subcellularLocation>
        <location evidence="11">Cytoplasm</location>
    </subcellularLocation>
</comment>